<gene>
    <name evidence="3" type="ORF">SMRZ_LOCUS4304</name>
</gene>
<protein>
    <submittedName>
        <fullName evidence="3">Uncharacterized protein</fullName>
    </submittedName>
</protein>
<name>A0A183LKH9_9TREM</name>
<feature type="compositionally biased region" description="Low complexity" evidence="1">
    <location>
        <begin position="628"/>
        <end position="639"/>
    </location>
</feature>
<accession>A0A183LKH9</accession>
<keyword evidence="2" id="KW-1133">Transmembrane helix</keyword>
<dbReference type="PANTHER" id="PTHR42264">
    <property type="entry name" value="EPHRIN_REC_LIKE DOMAIN-CONTAINING PROTEIN"/>
    <property type="match status" value="1"/>
</dbReference>
<dbReference type="EMBL" id="UZAI01001352">
    <property type="protein sequence ID" value="VDO60969.1"/>
    <property type="molecule type" value="Genomic_DNA"/>
</dbReference>
<sequence length="1500" mass="174297">MKQIPISGSPKYFSLDLPCLRLHDPVDHQEKEKGASAGMLSGPAALPVLICLMAMLISSIFGGPTLIGRSVGAASMLGGSNGAGRFKNSHEHRIFSSGCDFSRKYNCRCYKHALNLKTICKYEEKGSSFQDDVSYSDFITDENSKGQFPLKTRKRQYKSAIKRNITSYYFKKSIERVNFINLFPDFEHENDISLTEHNLHLFDCPKSTSIPHQHVLSSKHSNCSNIDVLRIYLTKHMTTELPQFCTYPHILTILCQYINMIQFIIHMNEEYSIQYSDVLSTFNINILTELENVIISIYEKFIRTKQLSVYANMVRYGLVYDEISARIRLAFANLRRLWRRPDIPLSIKGRVYCAAALSVLLYGLTVLIICENLSIIYDCIKYCKHLNLPLIINNNNHNNLLLNFNQCLIQWFISMDSIQYFPFKITIIDTLAYLIHINPQYFYIDNQWHNEMNKFLMNLSFTNGLYMNDCSSNVNDCNNNNNYYYYMSLFHQLHHLDKQLLHHNKQINNDLTVNNNNNHEFPYFIVLLDCFTSQTNITTLLISNDTTTTTTTTTINSNLPITYCLLLKFMYIHITSITSIYLLNDQYVEWIFDLLFKLYYIISPFISNHFSTPTPLLPPPPPPPPPTTTTTTTTNDNNNSNNNNNYYYYIICTFSMNLIKNQKFNLLKQIFYQFIKDSKFSKLKIKFFFQLLNQLQLQLNLLYSNNNNENNNINIIIILMDYIINDVMIPMKEINSMDFNENHFLLECFMNLIRMKIQSIHSIINDSIINVNNWKVYNDFMDNLLDINDVNHSYLLLRCLVNNILTVQLNRPSVVSSGHIQLSLIQEYELLQSRLMYSTAGLFFDILNESEKLLHTLNTKTIEEIISIWQLLAYFILISHSNWSNPPMIIHLNQNLFHHSLINVQNSNKHSKKSFSELGISFISKVIQVKFYINEKYNDPITDVVDLRNVNQLSSLILPPMIVLIEMIPNIADFKNAVLALPILAFTSASEPPCSSMMLPRYMKDSTSSRVSSSRVIGLLFSAPLLNDGDSRSDNHSKYNNSIDQLFTILEDAFTQVQFIRTYGFNNFYEFLVHFIQYNFHENSFINNSTTTTTNDDNNDKITLSNKMFDERSRFSSSLTSDESINKTSNTCTDNQYFENSPFLSLLRIDQSNDTTQKDTIYKYNPQSVRLLVFSTRLFIRLTLHNLSLFNCCLHTKLSLSIMNNVNVSIKCENQLWSNCLSIIIANYFSIFKSDIHGPHSMEDKYLQEILKLMTNLSKCSIIRLSCLDLLRCFMIPQYIRPIQFCTDYSQPLGVLSVKSVKHFMQLILKDLRQIQSIEGSNSLNKGNNHKYQRTTTHHDDSLTEQDTKPSTLHAINSIYPYVTCQMFNLLIDWIQTNNVLMPTIYTIWPKLLNTHLLYCQYGQLHYPILQCTNMCSHHYSYALAFEDNQYEIDKHQVLYQKLLNYICPLSTIINHRSNQSFLSTSFNYTTDNHSLGLSTWFCLHGKQLNYMVSPLYFPS</sequence>
<reference evidence="3 4" key="1">
    <citation type="submission" date="2018-11" db="EMBL/GenBank/DDBJ databases">
        <authorList>
            <consortium name="Pathogen Informatics"/>
        </authorList>
    </citation>
    <scope>NUCLEOTIDE SEQUENCE [LARGE SCALE GENOMIC DNA]</scope>
    <source>
        <strain evidence="3 4">Zambia</strain>
    </source>
</reference>
<evidence type="ECO:0000313" key="4">
    <source>
        <dbReference type="Proteomes" id="UP000277204"/>
    </source>
</evidence>
<feature type="region of interest" description="Disordered" evidence="1">
    <location>
        <begin position="1321"/>
        <end position="1346"/>
    </location>
</feature>
<feature type="compositionally biased region" description="Basic and acidic residues" evidence="1">
    <location>
        <begin position="1337"/>
        <end position="1346"/>
    </location>
</feature>
<keyword evidence="2" id="KW-0472">Membrane</keyword>
<keyword evidence="4" id="KW-1185">Reference proteome</keyword>
<feature type="compositionally biased region" description="Pro residues" evidence="1">
    <location>
        <begin position="616"/>
        <end position="627"/>
    </location>
</feature>
<dbReference type="Proteomes" id="UP000277204">
    <property type="component" value="Unassembled WGS sequence"/>
</dbReference>
<feature type="region of interest" description="Disordered" evidence="1">
    <location>
        <begin position="616"/>
        <end position="639"/>
    </location>
</feature>
<evidence type="ECO:0000256" key="2">
    <source>
        <dbReference type="SAM" id="Phobius"/>
    </source>
</evidence>
<keyword evidence="2" id="KW-0812">Transmembrane</keyword>
<evidence type="ECO:0000313" key="3">
    <source>
        <dbReference type="EMBL" id="VDO60969.1"/>
    </source>
</evidence>
<organism evidence="3 4">
    <name type="scientific">Schistosoma margrebowiei</name>
    <dbReference type="NCBI Taxonomy" id="48269"/>
    <lineage>
        <taxon>Eukaryota</taxon>
        <taxon>Metazoa</taxon>
        <taxon>Spiralia</taxon>
        <taxon>Lophotrochozoa</taxon>
        <taxon>Platyhelminthes</taxon>
        <taxon>Trematoda</taxon>
        <taxon>Digenea</taxon>
        <taxon>Strigeidida</taxon>
        <taxon>Schistosomatoidea</taxon>
        <taxon>Schistosomatidae</taxon>
        <taxon>Schistosoma</taxon>
    </lineage>
</organism>
<evidence type="ECO:0000256" key="1">
    <source>
        <dbReference type="SAM" id="MobiDB-lite"/>
    </source>
</evidence>
<proteinExistence type="predicted"/>
<feature type="transmembrane region" description="Helical" evidence="2">
    <location>
        <begin position="44"/>
        <end position="67"/>
    </location>
</feature>